<dbReference type="InterPro" id="IPR018723">
    <property type="entry name" value="DUF2254_membrane"/>
</dbReference>
<keyword evidence="1" id="KW-1133">Transmembrane helix</keyword>
<reference evidence="2 3" key="1">
    <citation type="submission" date="2020-07" db="EMBL/GenBank/DDBJ databases">
        <title>Genomic Encyclopedia of Type Strains, Phase IV (KMG-V): Genome sequencing to study the core and pangenomes of soil and plant-associated prokaryotes.</title>
        <authorList>
            <person name="Whitman W."/>
        </authorList>
    </citation>
    <scope>NUCLEOTIDE SEQUENCE [LARGE SCALE GENOMIC DNA]</scope>
    <source>
        <strain evidence="2 3">SAS40</strain>
    </source>
</reference>
<feature type="transmembrane region" description="Helical" evidence="1">
    <location>
        <begin position="21"/>
        <end position="40"/>
    </location>
</feature>
<organism evidence="2 3">
    <name type="scientific">Pigmentiphaga litoralis</name>
    <dbReference type="NCBI Taxonomy" id="516702"/>
    <lineage>
        <taxon>Bacteria</taxon>
        <taxon>Pseudomonadati</taxon>
        <taxon>Pseudomonadota</taxon>
        <taxon>Betaproteobacteria</taxon>
        <taxon>Burkholderiales</taxon>
        <taxon>Alcaligenaceae</taxon>
        <taxon>Pigmentiphaga</taxon>
    </lineage>
</organism>
<keyword evidence="1" id="KW-0472">Membrane</keyword>
<dbReference type="AlphaFoldDB" id="A0A7Y9IWS4"/>
<dbReference type="Pfam" id="PF10011">
    <property type="entry name" value="DUF2254"/>
    <property type="match status" value="1"/>
</dbReference>
<accession>A0A7Y9IWS4</accession>
<sequence length="435" mass="46700">MFRLTLLWHRLRAQMWWRPTLWSVFAVFAALIAAVANYYVPDSAVPDIERSTLQGLLTIIASSMLAVSTFSLSILVGAFTSASTSATPRATRLVMADDRAQSAIASFIAAFIYAIIALCALGVGYYGPAGRFVLLAGTICVLIYIIVSLLRWIQTLSSIGRLSTTIATVEAAAVTSLQAYRRDPLLGAMPAPAQTVHGVPLHLSQTGYLQHLDMGRLNEAAKKAKATLHIVVRPGAMLHPARVVAVWSQPPALSVDEQRKLEAAFVIGAERSFEQDPRFGVIVMAEIGQRALSAAVNDPGTAIGVISALARILIDTAVAPEDEASAKPGRFTHLTLVELDEADLIRDTFDPLSRDGASLIEIGVRTQKALGAVSLGTKGRLAEAARRQAWRSYERSKVALTFEEDRLVLEALAREAAGDAASVTTTSAAELNTQR</sequence>
<feature type="transmembrane region" description="Helical" evidence="1">
    <location>
        <begin position="103"/>
        <end position="126"/>
    </location>
</feature>
<gene>
    <name evidence="2" type="ORF">FHW18_003174</name>
</gene>
<comment type="caution">
    <text evidence="2">The sequence shown here is derived from an EMBL/GenBank/DDBJ whole genome shotgun (WGS) entry which is preliminary data.</text>
</comment>
<evidence type="ECO:0000313" key="3">
    <source>
        <dbReference type="Proteomes" id="UP000542125"/>
    </source>
</evidence>
<dbReference type="EMBL" id="JACBYR010000001">
    <property type="protein sequence ID" value="NYE83903.1"/>
    <property type="molecule type" value="Genomic_DNA"/>
</dbReference>
<keyword evidence="3" id="KW-1185">Reference proteome</keyword>
<evidence type="ECO:0000256" key="1">
    <source>
        <dbReference type="SAM" id="Phobius"/>
    </source>
</evidence>
<feature type="transmembrane region" description="Helical" evidence="1">
    <location>
        <begin position="60"/>
        <end position="82"/>
    </location>
</feature>
<evidence type="ECO:0000313" key="2">
    <source>
        <dbReference type="EMBL" id="NYE83903.1"/>
    </source>
</evidence>
<dbReference type="Proteomes" id="UP000542125">
    <property type="component" value="Unassembled WGS sequence"/>
</dbReference>
<proteinExistence type="predicted"/>
<keyword evidence="1" id="KW-0812">Transmembrane</keyword>
<protein>
    <submittedName>
        <fullName evidence="2">Putative membrane protein</fullName>
    </submittedName>
</protein>
<feature type="transmembrane region" description="Helical" evidence="1">
    <location>
        <begin position="132"/>
        <end position="153"/>
    </location>
</feature>
<name>A0A7Y9IWS4_9BURK</name>
<dbReference type="RefSeq" id="WP_179587660.1">
    <property type="nucleotide sequence ID" value="NZ_JACBYR010000001.1"/>
</dbReference>